<dbReference type="RefSeq" id="WP_275422589.1">
    <property type="nucleotide sequence ID" value="NZ_AP023355.1"/>
</dbReference>
<proteinExistence type="predicted"/>
<accession>A0A7R7HZH2</accession>
<evidence type="ECO:0000313" key="1">
    <source>
        <dbReference type="EMBL" id="BCJ38253.1"/>
    </source>
</evidence>
<dbReference type="EMBL" id="AP023355">
    <property type="protein sequence ID" value="BCJ38253.1"/>
    <property type="molecule type" value="Genomic_DNA"/>
</dbReference>
<evidence type="ECO:0000313" key="2">
    <source>
        <dbReference type="Proteomes" id="UP000611640"/>
    </source>
</evidence>
<organism evidence="1 2">
    <name type="scientific">Actinocatenispora thailandica</name>
    <dbReference type="NCBI Taxonomy" id="227318"/>
    <lineage>
        <taxon>Bacteria</taxon>
        <taxon>Bacillati</taxon>
        <taxon>Actinomycetota</taxon>
        <taxon>Actinomycetes</taxon>
        <taxon>Micromonosporales</taxon>
        <taxon>Micromonosporaceae</taxon>
        <taxon>Actinocatenispora</taxon>
    </lineage>
</organism>
<sequence>MAATLLATAADTRAVDLALGEPTLSWDYGFDPATETALIRRYS</sequence>
<dbReference type="KEGG" id="atl:Athai_57560"/>
<reference evidence="1 2" key="1">
    <citation type="submission" date="2020-08" db="EMBL/GenBank/DDBJ databases">
        <title>Whole genome shotgun sequence of Actinocatenispora thailandica NBRC 105041.</title>
        <authorList>
            <person name="Komaki H."/>
            <person name="Tamura T."/>
        </authorList>
    </citation>
    <scope>NUCLEOTIDE SEQUENCE [LARGE SCALE GENOMIC DNA]</scope>
    <source>
        <strain evidence="1 2">NBRC 105041</strain>
    </source>
</reference>
<gene>
    <name evidence="1" type="ORF">Athai_57560</name>
</gene>
<name>A0A7R7HZH2_9ACTN</name>
<dbReference type="Proteomes" id="UP000611640">
    <property type="component" value="Chromosome"/>
</dbReference>
<keyword evidence="2" id="KW-1185">Reference proteome</keyword>
<protein>
    <submittedName>
        <fullName evidence="1">Uncharacterized protein</fullName>
    </submittedName>
</protein>
<dbReference type="AlphaFoldDB" id="A0A7R7HZH2"/>